<protein>
    <submittedName>
        <fullName evidence="6">43 kDa tail protein</fullName>
    </submittedName>
</protein>
<dbReference type="SUPFAM" id="SSF54001">
    <property type="entry name" value="Cysteine proteinases"/>
    <property type="match status" value="1"/>
</dbReference>
<dbReference type="GO" id="GO:0001897">
    <property type="term" value="P:symbiont-mediated cytolysis of host cell"/>
    <property type="evidence" value="ECO:0007669"/>
    <property type="project" value="UniProtKB-ARBA"/>
</dbReference>
<name>A0A8S5QIU6_9CAUD</name>
<keyword evidence="2" id="KW-0645">Protease</keyword>
<dbReference type="Pfam" id="PF24032">
    <property type="entry name" value="YQBQ"/>
    <property type="match status" value="1"/>
</dbReference>
<evidence type="ECO:0000313" key="6">
    <source>
        <dbReference type="EMBL" id="DAE18713.1"/>
    </source>
</evidence>
<evidence type="ECO:0000256" key="2">
    <source>
        <dbReference type="ARBA" id="ARBA00022670"/>
    </source>
</evidence>
<dbReference type="PANTHER" id="PTHR47053:SF1">
    <property type="entry name" value="MUREIN DD-ENDOPEPTIDASE MEPH-RELATED"/>
    <property type="match status" value="1"/>
</dbReference>
<dbReference type="InterPro" id="IPR056937">
    <property type="entry name" value="YqbQ/XkdQ"/>
</dbReference>
<dbReference type="InterPro" id="IPR000064">
    <property type="entry name" value="NLP_P60_dom"/>
</dbReference>
<dbReference type="PANTHER" id="PTHR47053">
    <property type="entry name" value="MUREIN DD-ENDOPEPTIDASE MEPH-RELATED"/>
    <property type="match status" value="1"/>
</dbReference>
<evidence type="ECO:0000256" key="3">
    <source>
        <dbReference type="ARBA" id="ARBA00022801"/>
    </source>
</evidence>
<evidence type="ECO:0000256" key="4">
    <source>
        <dbReference type="ARBA" id="ARBA00022807"/>
    </source>
</evidence>
<dbReference type="SUPFAM" id="SSF69279">
    <property type="entry name" value="Phage tail proteins"/>
    <property type="match status" value="1"/>
</dbReference>
<dbReference type="EMBL" id="BK015661">
    <property type="protein sequence ID" value="DAE18713.1"/>
    <property type="molecule type" value="Genomic_DNA"/>
</dbReference>
<organism evidence="6">
    <name type="scientific">Siphoviridae sp. ctXmm2</name>
    <dbReference type="NCBI Taxonomy" id="2825546"/>
    <lineage>
        <taxon>Viruses</taxon>
        <taxon>Duplodnaviria</taxon>
        <taxon>Heunggongvirae</taxon>
        <taxon>Uroviricota</taxon>
        <taxon>Caudoviricetes</taxon>
    </lineage>
</organism>
<keyword evidence="4" id="KW-0788">Thiol protease</keyword>
<comment type="similarity">
    <text evidence="1">Belongs to the peptidase C40 family.</text>
</comment>
<dbReference type="Gene3D" id="3.90.1720.10">
    <property type="entry name" value="endopeptidase domain like (from Nostoc punctiforme)"/>
    <property type="match status" value="1"/>
</dbReference>
<feature type="domain" description="NlpC/P60" evidence="5">
    <location>
        <begin position="446"/>
        <end position="572"/>
    </location>
</feature>
<sequence>MSLKVKWKNNDITDITSNYSWSGSSYQAARTFEFGLLNPAGDQNFKIPDIKVGDVVCFYDGDNKLFHGKVTTRTRTGVAGNTTITCNDFMIHLLRSKGTYKFKKKKPEQIVKLICKDLKIKTTSLAKTGVKISKIFFQEKEYYNMILAVYTKAYRKKGKKYMPVMVGDKLSVIEKGKLLKIELNQGEGITESEFQETSDSVINKVAIYNEKNKKIGTVTNKKWMKTYGTFQEAITVDKGSGKKEAKNTLTGIEKSASITAIGDIRCISGYGLKIHDDDSGLTGKFYIENDSHTWENGTHMMTLELAFKNVMDTQDGDTEDNKTKSTGILNGKKVKALFTAYYPANNRMEGGFYDCKGKKLDPSKYTCAAPKSISYGKQIQVLGTKTSRDKKVHKVNDRGGRINIENGVYHFDLLMKTKAQCNKFGKRKGYAIIGNGTGFKQTSASGGKADKVIAKAKTYKGKVRYVFGAASPQSGKSDCSGYTQYVFKKAAGISIGRTAATQATKGKKISKKNLKKGDLVIFQGTYKAGASHVGIYIGNKQFIHCSSSGGVKISNLNSTYYVKHWMQGRRVL</sequence>
<reference evidence="6" key="1">
    <citation type="journal article" date="2021" name="Proc. Natl. Acad. Sci. U.S.A.">
        <title>A Catalog of Tens of Thousands of Viruses from Human Metagenomes Reveals Hidden Associations with Chronic Diseases.</title>
        <authorList>
            <person name="Tisza M.J."/>
            <person name="Buck C.B."/>
        </authorList>
    </citation>
    <scope>NUCLEOTIDE SEQUENCE</scope>
    <source>
        <strain evidence="6">CtXmm2</strain>
    </source>
</reference>
<dbReference type="GO" id="GO:0006508">
    <property type="term" value="P:proteolysis"/>
    <property type="evidence" value="ECO:0007669"/>
    <property type="project" value="UniProtKB-KW"/>
</dbReference>
<evidence type="ECO:0000256" key="1">
    <source>
        <dbReference type="ARBA" id="ARBA00007074"/>
    </source>
</evidence>
<accession>A0A8S5QIU6</accession>
<dbReference type="Pfam" id="PF00877">
    <property type="entry name" value="NLPC_P60"/>
    <property type="match status" value="1"/>
</dbReference>
<keyword evidence="3" id="KW-0378">Hydrolase</keyword>
<dbReference type="InterPro" id="IPR051202">
    <property type="entry name" value="Peptidase_C40"/>
</dbReference>
<evidence type="ECO:0000259" key="5">
    <source>
        <dbReference type="PROSITE" id="PS51935"/>
    </source>
</evidence>
<dbReference type="PROSITE" id="PS51935">
    <property type="entry name" value="NLPC_P60"/>
    <property type="match status" value="1"/>
</dbReference>
<dbReference type="GO" id="GO:0008234">
    <property type="term" value="F:cysteine-type peptidase activity"/>
    <property type="evidence" value="ECO:0007669"/>
    <property type="project" value="UniProtKB-KW"/>
</dbReference>
<dbReference type="InterPro" id="IPR038765">
    <property type="entry name" value="Papain-like_cys_pep_sf"/>
</dbReference>
<proteinExistence type="inferred from homology"/>